<organism evidence="1 2">
    <name type="scientific">Thermothielavioides terrestris</name>
    <dbReference type="NCBI Taxonomy" id="2587410"/>
    <lineage>
        <taxon>Eukaryota</taxon>
        <taxon>Fungi</taxon>
        <taxon>Dikarya</taxon>
        <taxon>Ascomycota</taxon>
        <taxon>Pezizomycotina</taxon>
        <taxon>Sordariomycetes</taxon>
        <taxon>Sordariomycetidae</taxon>
        <taxon>Sordariales</taxon>
        <taxon>Chaetomiaceae</taxon>
        <taxon>Thermothielavioides</taxon>
    </lineage>
</organism>
<name>A0A3S4BKE7_9PEZI</name>
<dbReference type="AlphaFoldDB" id="A0A3S4BKE7"/>
<sequence>MQSSTQVEEDADLSAAKEMIEEFVSLRASRWKAKQFKIPAKHAVKIAAMCWDLSTFLAMGPGCLLPNVLGGYVFIPYDDSTDGLPPDLLERFEKLGRWIKDRKNRPTIFQMDTLLEKYVDEMCFWEFLDGGDASRVDFHGKIKLLARHRVSKGGFEVVPSKPLHAQFGFVIGVVTESGRIKKEWRCLDWGCTENEVARALDAFPRDQYPLQRVADRQVRVLESIHGPEAKEAQDLIQKLRSQEPIKDGSEWSYFLCDADKDKICCEAHQWITLRQPNDVKLMKRLAMERSTWPTIVRRCHIRHYEAALKIAKLQYLQRLHVQLVETAALEGNGKTGSNAPMEASHQAVG</sequence>
<dbReference type="EMBL" id="OUUZ01000009">
    <property type="protein sequence ID" value="SPQ22505.1"/>
    <property type="molecule type" value="Genomic_DNA"/>
</dbReference>
<evidence type="ECO:0000313" key="2">
    <source>
        <dbReference type="Proteomes" id="UP000289323"/>
    </source>
</evidence>
<gene>
    <name evidence="1" type="ORF">TT172_LOCUS4924</name>
</gene>
<proteinExistence type="predicted"/>
<evidence type="ECO:0000313" key="1">
    <source>
        <dbReference type="EMBL" id="SPQ22505.1"/>
    </source>
</evidence>
<reference evidence="1 2" key="1">
    <citation type="submission" date="2018-04" db="EMBL/GenBank/DDBJ databases">
        <authorList>
            <person name="Huttner S."/>
            <person name="Dainat J."/>
        </authorList>
    </citation>
    <scope>NUCLEOTIDE SEQUENCE [LARGE SCALE GENOMIC DNA]</scope>
</reference>
<dbReference type="Proteomes" id="UP000289323">
    <property type="component" value="Unassembled WGS sequence"/>
</dbReference>
<accession>A0A3S4BKE7</accession>
<protein>
    <submittedName>
        <fullName evidence="1">6a295ae4-8205-4f39-9cca-b3c3164c0be8</fullName>
    </submittedName>
</protein>